<dbReference type="Proteomes" id="UP001221898">
    <property type="component" value="Unassembled WGS sequence"/>
</dbReference>
<evidence type="ECO:0000313" key="1">
    <source>
        <dbReference type="EMBL" id="KAJ8378604.1"/>
    </source>
</evidence>
<gene>
    <name evidence="1" type="ORF">AAFF_G00238160</name>
</gene>
<accession>A0AAD7W396</accession>
<comment type="caution">
    <text evidence="1">The sequence shown here is derived from an EMBL/GenBank/DDBJ whole genome shotgun (WGS) entry which is preliminary data.</text>
</comment>
<organism evidence="1 2">
    <name type="scientific">Aldrovandia affinis</name>
    <dbReference type="NCBI Taxonomy" id="143900"/>
    <lineage>
        <taxon>Eukaryota</taxon>
        <taxon>Metazoa</taxon>
        <taxon>Chordata</taxon>
        <taxon>Craniata</taxon>
        <taxon>Vertebrata</taxon>
        <taxon>Euteleostomi</taxon>
        <taxon>Actinopterygii</taxon>
        <taxon>Neopterygii</taxon>
        <taxon>Teleostei</taxon>
        <taxon>Notacanthiformes</taxon>
        <taxon>Halosauridae</taxon>
        <taxon>Aldrovandia</taxon>
    </lineage>
</organism>
<name>A0AAD7W396_9TELE</name>
<evidence type="ECO:0000313" key="2">
    <source>
        <dbReference type="Proteomes" id="UP001221898"/>
    </source>
</evidence>
<protein>
    <submittedName>
        <fullName evidence="1">Uncharacterized protein</fullName>
    </submittedName>
</protein>
<sequence length="70" mass="7637">MGLFMVSPALDLPVSMETAPLSPSKMVKNLPPQITVASLLHRTTGPNLPFSVLNVQRGHDFPLKQQSLEL</sequence>
<reference evidence="1" key="1">
    <citation type="journal article" date="2023" name="Science">
        <title>Genome structures resolve the early diversification of teleost fishes.</title>
        <authorList>
            <person name="Parey E."/>
            <person name="Louis A."/>
            <person name="Montfort J."/>
            <person name="Bouchez O."/>
            <person name="Roques C."/>
            <person name="Iampietro C."/>
            <person name="Lluch J."/>
            <person name="Castinel A."/>
            <person name="Donnadieu C."/>
            <person name="Desvignes T."/>
            <person name="Floi Bucao C."/>
            <person name="Jouanno E."/>
            <person name="Wen M."/>
            <person name="Mejri S."/>
            <person name="Dirks R."/>
            <person name="Jansen H."/>
            <person name="Henkel C."/>
            <person name="Chen W.J."/>
            <person name="Zahm M."/>
            <person name="Cabau C."/>
            <person name="Klopp C."/>
            <person name="Thompson A.W."/>
            <person name="Robinson-Rechavi M."/>
            <person name="Braasch I."/>
            <person name="Lecointre G."/>
            <person name="Bobe J."/>
            <person name="Postlethwait J.H."/>
            <person name="Berthelot C."/>
            <person name="Roest Crollius H."/>
            <person name="Guiguen Y."/>
        </authorList>
    </citation>
    <scope>NUCLEOTIDE SEQUENCE</scope>
    <source>
        <strain evidence="1">NC1722</strain>
    </source>
</reference>
<keyword evidence="2" id="KW-1185">Reference proteome</keyword>
<dbReference type="EMBL" id="JAINUG010000316">
    <property type="protein sequence ID" value="KAJ8378604.1"/>
    <property type="molecule type" value="Genomic_DNA"/>
</dbReference>
<proteinExistence type="predicted"/>
<dbReference type="AlphaFoldDB" id="A0AAD7W396"/>